<keyword evidence="1" id="KW-1133">Transmembrane helix</keyword>
<keyword evidence="3" id="KW-1185">Reference proteome</keyword>
<gene>
    <name evidence="2" type="ORF">HPT30_11670</name>
</gene>
<dbReference type="Proteomes" id="UP000564806">
    <property type="component" value="Unassembled WGS sequence"/>
</dbReference>
<feature type="transmembrane region" description="Helical" evidence="1">
    <location>
        <begin position="12"/>
        <end position="34"/>
    </location>
</feature>
<name>A0A850EN95_9BACL</name>
<reference evidence="2" key="1">
    <citation type="submission" date="2020-06" db="EMBL/GenBank/DDBJ databases">
        <title>Paenibacillus sp. nov., isolated from soil.</title>
        <authorList>
            <person name="Seo Y.L."/>
        </authorList>
    </citation>
    <scope>NUCLEOTIDE SEQUENCE [LARGE SCALE GENOMIC DNA]</scope>
    <source>
        <strain evidence="2">JW14</strain>
    </source>
</reference>
<protein>
    <submittedName>
        <fullName evidence="2">Uncharacterized protein</fullName>
    </submittedName>
</protein>
<proteinExistence type="predicted"/>
<sequence length="224" mass="24484">MRKRRTVRLGYLYIFGGSTLLSAAVLFVLYRLFVWTYSRHSQDSGALVVTLAHWIINHIGKAPFAAMLFVLVFSGFFLLRSQKPAQDMQSLLQAAEKLANHGSFTELKVLSAGELQALAGHLERINSNRRGVGTQHKAQKGEDPMELSAAVAGDLNSSLTSGSSPVLDTEDTMALILRVKATLRCLHKAEAAGEDSNTMLRLLVNAREEATGMEQALERLITGS</sequence>
<keyword evidence="1" id="KW-0472">Membrane</keyword>
<feature type="transmembrane region" description="Helical" evidence="1">
    <location>
        <begin position="54"/>
        <end position="79"/>
    </location>
</feature>
<keyword evidence="1" id="KW-0812">Transmembrane</keyword>
<dbReference type="EMBL" id="JABWCS010000205">
    <property type="protein sequence ID" value="NUU61007.1"/>
    <property type="molecule type" value="Genomic_DNA"/>
</dbReference>
<accession>A0A850EN95</accession>
<evidence type="ECO:0000256" key="1">
    <source>
        <dbReference type="SAM" id="Phobius"/>
    </source>
</evidence>
<evidence type="ECO:0000313" key="2">
    <source>
        <dbReference type="EMBL" id="NUU61007.1"/>
    </source>
</evidence>
<organism evidence="2 3">
    <name type="scientific">Paenibacillus agri</name>
    <dbReference type="NCBI Taxonomy" id="2744309"/>
    <lineage>
        <taxon>Bacteria</taxon>
        <taxon>Bacillati</taxon>
        <taxon>Bacillota</taxon>
        <taxon>Bacilli</taxon>
        <taxon>Bacillales</taxon>
        <taxon>Paenibacillaceae</taxon>
        <taxon>Paenibacillus</taxon>
    </lineage>
</organism>
<evidence type="ECO:0000313" key="3">
    <source>
        <dbReference type="Proteomes" id="UP000564806"/>
    </source>
</evidence>
<comment type="caution">
    <text evidence="2">The sequence shown here is derived from an EMBL/GenBank/DDBJ whole genome shotgun (WGS) entry which is preliminary data.</text>
</comment>
<dbReference type="RefSeq" id="WP_175371555.1">
    <property type="nucleotide sequence ID" value="NZ_JABWCS010000205.1"/>
</dbReference>
<dbReference type="AlphaFoldDB" id="A0A850EN95"/>